<comment type="caution">
    <text evidence="1">The sequence shown here is derived from an EMBL/GenBank/DDBJ whole genome shotgun (WGS) entry which is preliminary data.</text>
</comment>
<dbReference type="Gene3D" id="3.40.50.1240">
    <property type="entry name" value="Phosphoglycerate mutase-like"/>
    <property type="match status" value="1"/>
</dbReference>
<proteinExistence type="predicted"/>
<dbReference type="Proteomes" id="UP001143304">
    <property type="component" value="Unassembled WGS sequence"/>
</dbReference>
<dbReference type="PANTHER" id="PTHR48100:SF1">
    <property type="entry name" value="HISTIDINE PHOSPHATASE FAMILY PROTEIN-RELATED"/>
    <property type="match status" value="1"/>
</dbReference>
<keyword evidence="2" id="KW-1185">Reference proteome</keyword>
<name>A0ABT3T1A9_9GAMM</name>
<dbReference type="Pfam" id="PF00300">
    <property type="entry name" value="His_Phos_1"/>
    <property type="match status" value="1"/>
</dbReference>
<dbReference type="RefSeq" id="WP_279247802.1">
    <property type="nucleotide sequence ID" value="NZ_SHNO01000001.1"/>
</dbReference>
<dbReference type="SUPFAM" id="SSF53254">
    <property type="entry name" value="Phosphoglycerate mutase-like"/>
    <property type="match status" value="1"/>
</dbReference>
<dbReference type="PANTHER" id="PTHR48100">
    <property type="entry name" value="BROAD-SPECIFICITY PHOSPHATASE YOR283W-RELATED"/>
    <property type="match status" value="1"/>
</dbReference>
<organism evidence="1 2">
    <name type="scientific">Candidatus Marimicrobium litorale</name>
    <dbReference type="NCBI Taxonomy" id="2518991"/>
    <lineage>
        <taxon>Bacteria</taxon>
        <taxon>Pseudomonadati</taxon>
        <taxon>Pseudomonadota</taxon>
        <taxon>Gammaproteobacteria</taxon>
        <taxon>Cellvibrionales</taxon>
        <taxon>Halieaceae</taxon>
        <taxon>Marimicrobium</taxon>
    </lineage>
</organism>
<protein>
    <submittedName>
        <fullName evidence="1">Histidine phosphatase family protein</fullName>
    </submittedName>
</protein>
<evidence type="ECO:0000313" key="1">
    <source>
        <dbReference type="EMBL" id="MCX2976048.1"/>
    </source>
</evidence>
<reference evidence="1" key="1">
    <citation type="submission" date="2019-02" db="EMBL/GenBank/DDBJ databases">
        <authorList>
            <person name="Li S.-H."/>
        </authorList>
    </citation>
    <scope>NUCLEOTIDE SEQUENCE</scope>
    <source>
        <strain evidence="1">IMCC11814</strain>
    </source>
</reference>
<dbReference type="CDD" id="cd07067">
    <property type="entry name" value="HP_PGM_like"/>
    <property type="match status" value="1"/>
</dbReference>
<dbReference type="InterPro" id="IPR029033">
    <property type="entry name" value="His_PPase_superfam"/>
</dbReference>
<evidence type="ECO:0000313" key="2">
    <source>
        <dbReference type="Proteomes" id="UP001143304"/>
    </source>
</evidence>
<sequence>MSDADESVTTVDLLRHGRCEGGDIYRGTTDVMLNGEGWQQMEQAITPPSDWTRIVTSPLLRCQAFAEHQSMKLDLPLSVEPDLRELDFGDWEGRLVKDVWDENPQGVSRYYANPAAFTPPGGEATQEAQTRVASRWRRLMNEHRGGSLLLVSHGGVIRLLLSHLLLFPVSSIARLHVPYGALSRVRVYHREEGDFPVLLSLNARTGY</sequence>
<dbReference type="InterPro" id="IPR013078">
    <property type="entry name" value="His_Pase_superF_clade-1"/>
</dbReference>
<gene>
    <name evidence="1" type="ORF">EYC82_01590</name>
</gene>
<dbReference type="InterPro" id="IPR050275">
    <property type="entry name" value="PGM_Phosphatase"/>
</dbReference>
<dbReference type="SMART" id="SM00855">
    <property type="entry name" value="PGAM"/>
    <property type="match status" value="1"/>
</dbReference>
<accession>A0ABT3T1A9</accession>
<dbReference type="EMBL" id="SHNO01000001">
    <property type="protein sequence ID" value="MCX2976048.1"/>
    <property type="molecule type" value="Genomic_DNA"/>
</dbReference>